<reference evidence="9" key="1">
    <citation type="submission" date="2021-08" db="EMBL/GenBank/DDBJ databases">
        <title>WGS assembly of Ceratopteris richardii.</title>
        <authorList>
            <person name="Marchant D.B."/>
            <person name="Chen G."/>
            <person name="Jenkins J."/>
            <person name="Shu S."/>
            <person name="Leebens-Mack J."/>
            <person name="Grimwood J."/>
            <person name="Schmutz J."/>
            <person name="Soltis P."/>
            <person name="Soltis D."/>
            <person name="Chen Z.-H."/>
        </authorList>
    </citation>
    <scope>NUCLEOTIDE SEQUENCE</scope>
    <source>
        <strain evidence="9">Whitten #5841</strain>
        <tissue evidence="9">Leaf</tissue>
    </source>
</reference>
<accession>A0A8T2S8A7</accession>
<comment type="caution">
    <text evidence="9">The sequence shown here is derived from an EMBL/GenBank/DDBJ whole genome shotgun (WGS) entry which is preliminary data.</text>
</comment>
<evidence type="ECO:0000256" key="6">
    <source>
        <dbReference type="ARBA" id="ARBA00023242"/>
    </source>
</evidence>
<evidence type="ECO:0000313" key="10">
    <source>
        <dbReference type="Proteomes" id="UP000825935"/>
    </source>
</evidence>
<dbReference type="PANTHER" id="PTHR31421:SF2">
    <property type="entry name" value="PROTEIN BASIC PENTACYSTEINE6"/>
    <property type="match status" value="1"/>
</dbReference>
<evidence type="ECO:0000256" key="1">
    <source>
        <dbReference type="ARBA" id="ARBA00004123"/>
    </source>
</evidence>
<organism evidence="9 10">
    <name type="scientific">Ceratopteris richardii</name>
    <name type="common">Triangle waterfern</name>
    <dbReference type="NCBI Taxonomy" id="49495"/>
    <lineage>
        <taxon>Eukaryota</taxon>
        <taxon>Viridiplantae</taxon>
        <taxon>Streptophyta</taxon>
        <taxon>Embryophyta</taxon>
        <taxon>Tracheophyta</taxon>
        <taxon>Polypodiopsida</taxon>
        <taxon>Polypodiidae</taxon>
        <taxon>Polypodiales</taxon>
        <taxon>Pteridineae</taxon>
        <taxon>Pteridaceae</taxon>
        <taxon>Parkerioideae</taxon>
        <taxon>Ceratopteris</taxon>
    </lineage>
</organism>
<dbReference type="EMBL" id="CM035427">
    <property type="protein sequence ID" value="KAH7307234.1"/>
    <property type="molecule type" value="Genomic_DNA"/>
</dbReference>
<dbReference type="AlphaFoldDB" id="A0A8T2S8A7"/>
<feature type="compositionally biased region" description="Basic and acidic residues" evidence="8">
    <location>
        <begin position="185"/>
        <end position="201"/>
    </location>
</feature>
<evidence type="ECO:0000256" key="2">
    <source>
        <dbReference type="ARBA" id="ARBA00007911"/>
    </source>
</evidence>
<proteinExistence type="inferred from homology"/>
<comment type="similarity">
    <text evidence="2 7">Belongs to the BBR/BPC family.</text>
</comment>
<keyword evidence="6 7" id="KW-0539">Nucleus</keyword>
<evidence type="ECO:0000256" key="7">
    <source>
        <dbReference type="RuleBase" id="RU367160"/>
    </source>
</evidence>
<dbReference type="Proteomes" id="UP000825935">
    <property type="component" value="Chromosome 22"/>
</dbReference>
<comment type="function">
    <text evidence="7">Transcriptional regulator that specifically binds to GA-rich elements (GAGA-repeats) present in regulatory sequences of genes involved in developmental processes.</text>
</comment>
<dbReference type="OMA" id="STIPHEA"/>
<gene>
    <name evidence="9" type="ORF">KP509_22G051000</name>
</gene>
<dbReference type="PANTHER" id="PTHR31421">
    <property type="entry name" value="PROTEIN BASIC PENTACYSTEINE3"/>
    <property type="match status" value="1"/>
</dbReference>
<feature type="region of interest" description="Disordered" evidence="8">
    <location>
        <begin position="135"/>
        <end position="154"/>
    </location>
</feature>
<dbReference type="GO" id="GO:0005634">
    <property type="term" value="C:nucleus"/>
    <property type="evidence" value="ECO:0007669"/>
    <property type="project" value="UniProtKB-SubCell"/>
</dbReference>
<evidence type="ECO:0000313" key="9">
    <source>
        <dbReference type="EMBL" id="KAH7307234.1"/>
    </source>
</evidence>
<dbReference type="SMART" id="SM01226">
    <property type="entry name" value="GAGA_bind"/>
    <property type="match status" value="1"/>
</dbReference>
<sequence length="350" mass="39557">MHFDQVGGSKRWMIPMDTDRRMAMRCIMAPDQAEHMALKEYARIRLMQVIAERDAAFIERDNVLAEKKAAINERDSAFLQRDIAFAERDAAIMERDNAMAALENARGHRNLGWNQFKKQPDIKGKDSTLLQMSLPSGPFMVEEPHSFNADPSMLSFINSNSEKIQPMQQSQQSNGKSRKRSSSKAKRDVKNSEGTDVPKSEGKKKRSDNNSNGQEGNVPLILPVVPYIGQESDQAPQKIEMHNFVQDQKEICFTVTTPIPYCSCTGMNQPCYRWGNGGWQSACCTNILSVHPLPMNPSKRGYRLPGRKMSAGAFQKLVKRLTEEGADLSQPIDLKNYWAKHGTNRYTTIK</sequence>
<protein>
    <recommendedName>
        <fullName evidence="7">GAGA-binding transcriptional activator</fullName>
    </recommendedName>
</protein>
<evidence type="ECO:0000256" key="8">
    <source>
        <dbReference type="SAM" id="MobiDB-lite"/>
    </source>
</evidence>
<evidence type="ECO:0000256" key="4">
    <source>
        <dbReference type="ARBA" id="ARBA00023125"/>
    </source>
</evidence>
<keyword evidence="3 7" id="KW-0805">Transcription regulation</keyword>
<feature type="region of interest" description="Disordered" evidence="8">
    <location>
        <begin position="163"/>
        <end position="218"/>
    </location>
</feature>
<comment type="subcellular location">
    <subcellularLocation>
        <location evidence="1 7">Nucleus</location>
    </subcellularLocation>
</comment>
<dbReference type="GO" id="GO:0043565">
    <property type="term" value="F:sequence-specific DNA binding"/>
    <property type="evidence" value="ECO:0007669"/>
    <property type="project" value="TreeGrafter"/>
</dbReference>
<keyword evidence="4 7" id="KW-0238">DNA-binding</keyword>
<keyword evidence="10" id="KW-1185">Reference proteome</keyword>
<dbReference type="GO" id="GO:0009723">
    <property type="term" value="P:response to ethylene"/>
    <property type="evidence" value="ECO:0007669"/>
    <property type="project" value="TreeGrafter"/>
</dbReference>
<name>A0A8T2S8A7_CERRI</name>
<keyword evidence="5 7" id="KW-0804">Transcription</keyword>
<dbReference type="Pfam" id="PF06217">
    <property type="entry name" value="GAGA_bind"/>
    <property type="match status" value="1"/>
</dbReference>
<dbReference type="GO" id="GO:0003700">
    <property type="term" value="F:DNA-binding transcription factor activity"/>
    <property type="evidence" value="ECO:0007669"/>
    <property type="project" value="UniProtKB-UniRule"/>
</dbReference>
<dbReference type="OrthoDB" id="1883964at2759"/>
<dbReference type="InterPro" id="IPR010409">
    <property type="entry name" value="GAGA-bd_tscrpt_act"/>
</dbReference>
<evidence type="ECO:0000256" key="3">
    <source>
        <dbReference type="ARBA" id="ARBA00023015"/>
    </source>
</evidence>
<evidence type="ECO:0000256" key="5">
    <source>
        <dbReference type="ARBA" id="ARBA00023163"/>
    </source>
</evidence>